<feature type="compositionally biased region" description="Basic and acidic residues" evidence="2">
    <location>
        <begin position="18"/>
        <end position="31"/>
    </location>
</feature>
<accession>A0A9P1FLI5</accession>
<protein>
    <submittedName>
        <fullName evidence="4">ABC transmembrane type-1 domain-containing protein</fullName>
    </submittedName>
</protein>
<dbReference type="AlphaFoldDB" id="A0A9P1FLI5"/>
<dbReference type="EMBL" id="CAMXCT030000657">
    <property type="protein sequence ID" value="CAL4769021.1"/>
    <property type="molecule type" value="Genomic_DNA"/>
</dbReference>
<reference evidence="3" key="1">
    <citation type="submission" date="2022-10" db="EMBL/GenBank/DDBJ databases">
        <authorList>
            <person name="Chen Y."/>
            <person name="Dougan E. K."/>
            <person name="Chan C."/>
            <person name="Rhodes N."/>
            <person name="Thang M."/>
        </authorList>
    </citation>
    <scope>NUCLEOTIDE SEQUENCE</scope>
</reference>
<evidence type="ECO:0000256" key="2">
    <source>
        <dbReference type="SAM" id="MobiDB-lite"/>
    </source>
</evidence>
<evidence type="ECO:0000313" key="3">
    <source>
        <dbReference type="EMBL" id="CAI3981709.1"/>
    </source>
</evidence>
<keyword evidence="1" id="KW-0175">Coiled coil</keyword>
<evidence type="ECO:0000256" key="1">
    <source>
        <dbReference type="SAM" id="Coils"/>
    </source>
</evidence>
<sequence>MVDAFDRSHGGWNGRSGRRPDPLRRPEEQKRAPRASSEGCVRRRPQTTQVTKPPAQCMWVDERRRTKATDTKKSQPSVSEDIYDQVSSLVEELEAARARAMAAGGQLPRAVEAAASALEPLLRLRDVTGAACDLTAMPWLPQLLSVFRNVLRTAVGGVVRADAAASDSAQGVAAAAQAAAAAAAAISALGAGPQGLSRMESDVLRDQLKKQDSQLKIAKQREIELQQKLDEVQKERDKLLNKESDGGNWFAKRVVDLEREASEWNAERQSVDARISQLVDIVSAALEDKPLRRERKHVSPRS</sequence>
<feature type="coiled-coil region" evidence="1">
    <location>
        <begin position="201"/>
        <end position="274"/>
    </location>
</feature>
<gene>
    <name evidence="3" type="ORF">C1SCF055_LOCUS9473</name>
</gene>
<comment type="caution">
    <text evidence="3">The sequence shown here is derived from an EMBL/GenBank/DDBJ whole genome shotgun (WGS) entry which is preliminary data.</text>
</comment>
<evidence type="ECO:0000313" key="4">
    <source>
        <dbReference type="EMBL" id="CAL4769021.1"/>
    </source>
</evidence>
<organism evidence="3">
    <name type="scientific">Cladocopium goreaui</name>
    <dbReference type="NCBI Taxonomy" id="2562237"/>
    <lineage>
        <taxon>Eukaryota</taxon>
        <taxon>Sar</taxon>
        <taxon>Alveolata</taxon>
        <taxon>Dinophyceae</taxon>
        <taxon>Suessiales</taxon>
        <taxon>Symbiodiniaceae</taxon>
        <taxon>Cladocopium</taxon>
    </lineage>
</organism>
<dbReference type="EMBL" id="CAMXCT010000657">
    <property type="protein sequence ID" value="CAI3981709.1"/>
    <property type="molecule type" value="Genomic_DNA"/>
</dbReference>
<proteinExistence type="predicted"/>
<keyword evidence="4" id="KW-0472">Membrane</keyword>
<feature type="region of interest" description="Disordered" evidence="2">
    <location>
        <begin position="1"/>
        <end position="55"/>
    </location>
</feature>
<dbReference type="EMBL" id="CAMXCT020000657">
    <property type="protein sequence ID" value="CAL1135084.1"/>
    <property type="molecule type" value="Genomic_DNA"/>
</dbReference>
<keyword evidence="5" id="KW-1185">Reference proteome</keyword>
<reference evidence="4 5" key="2">
    <citation type="submission" date="2024-05" db="EMBL/GenBank/DDBJ databases">
        <authorList>
            <person name="Chen Y."/>
            <person name="Shah S."/>
            <person name="Dougan E. K."/>
            <person name="Thang M."/>
            <person name="Chan C."/>
        </authorList>
    </citation>
    <scope>NUCLEOTIDE SEQUENCE [LARGE SCALE GENOMIC DNA]</scope>
</reference>
<name>A0A9P1FLI5_9DINO</name>
<dbReference type="Proteomes" id="UP001152797">
    <property type="component" value="Unassembled WGS sequence"/>
</dbReference>
<evidence type="ECO:0000313" key="5">
    <source>
        <dbReference type="Proteomes" id="UP001152797"/>
    </source>
</evidence>
<keyword evidence="4" id="KW-0812">Transmembrane</keyword>